<dbReference type="PANTHER" id="PTHR18895:SF74">
    <property type="entry name" value="MTRF1L RELEASE FACTOR GLUTAMINE METHYLTRANSFERASE"/>
    <property type="match status" value="1"/>
</dbReference>
<keyword evidence="2" id="KW-0949">S-adenosyl-L-methionine</keyword>
<dbReference type="PROSITE" id="PS00092">
    <property type="entry name" value="N6_MTASE"/>
    <property type="match status" value="1"/>
</dbReference>
<dbReference type="Proteomes" id="UP000027170">
    <property type="component" value="Unassembled WGS sequence"/>
</dbReference>
<accession>A0A066TGP4</accession>
<keyword evidence="1 4" id="KW-0489">Methyltransferase</keyword>
<dbReference type="InterPro" id="IPR007848">
    <property type="entry name" value="Small_mtfrase_dom"/>
</dbReference>
<proteinExistence type="predicted"/>
<evidence type="ECO:0000259" key="3">
    <source>
        <dbReference type="Pfam" id="PF05175"/>
    </source>
</evidence>
<keyword evidence="1 4" id="KW-0808">Transferase</keyword>
<dbReference type="RefSeq" id="WP_037407874.1">
    <property type="nucleotide sequence ID" value="NZ_JFZV01000009.1"/>
</dbReference>
<dbReference type="AlphaFoldDB" id="A0A066TGP4"/>
<keyword evidence="5" id="KW-1185">Reference proteome</keyword>
<dbReference type="CDD" id="cd02440">
    <property type="entry name" value="AdoMet_MTases"/>
    <property type="match status" value="1"/>
</dbReference>
<reference evidence="4 5" key="1">
    <citation type="submission" date="2014-03" db="EMBL/GenBank/DDBJ databases">
        <title>The genomes of two eusocial bee gut symbionts.</title>
        <authorList>
            <person name="Kwong W.K."/>
            <person name="Engel P."/>
            <person name="Koch H."/>
            <person name="Moran N.A."/>
        </authorList>
    </citation>
    <scope>NUCLEOTIDE SEQUENCE [LARGE SCALE GENOMIC DNA]</scope>
    <source>
        <strain evidence="5">wkB29</strain>
    </source>
</reference>
<comment type="caution">
    <text evidence="4">The sequence shown here is derived from an EMBL/GenBank/DDBJ whole genome shotgun (WGS) entry which is preliminary data.</text>
</comment>
<dbReference type="Gene3D" id="3.40.50.150">
    <property type="entry name" value="Vaccinia Virus protein VP39"/>
    <property type="match status" value="1"/>
</dbReference>
<dbReference type="InterPro" id="IPR050320">
    <property type="entry name" value="N5-glutamine_MTase"/>
</dbReference>
<evidence type="ECO:0000256" key="1">
    <source>
        <dbReference type="ARBA" id="ARBA00022603"/>
    </source>
</evidence>
<evidence type="ECO:0000313" key="4">
    <source>
        <dbReference type="EMBL" id="KDN14286.1"/>
    </source>
</evidence>
<dbReference type="OrthoDB" id="267914at2"/>
<sequence length="368" mass="41502">MNETIHWTEHGRNMHAIWHSDSRHPAPSHIQTISQINTEQALRLMRQNTALLWRGDYHQGKQLLAAIKKRVHSKARTHTDFHKHRLQQAQHSRLFQQLLIEIQPDGLLKNNRAPNIAAALNDVFGSPNQHTLLLPLHLLLGYIGAHEWHKAGVAIPALNGKKIHIPYGVFSPVRGEYLELVAQAKLPSPCHTAWDIGTGSGVLAAILAQRGIPHITATDNSTRAIACAQANIQRLKLNEQIHIQHINLFPTGRTDLIICNPPWLPAKPSSDIETALYDPEHQMLQTFLTQAKNHLTPHGQVWLIMSDIAEHLGLRPKEALPKWISTAGLKLIHKTDIQPQHPKARQQHHPLAYARNREITSLWQLAAK</sequence>
<dbReference type="GO" id="GO:0036009">
    <property type="term" value="F:protein-glutamine N-methyltransferase activity"/>
    <property type="evidence" value="ECO:0007669"/>
    <property type="project" value="TreeGrafter"/>
</dbReference>
<dbReference type="EMBL" id="JFZV01000009">
    <property type="protein sequence ID" value="KDN14286.1"/>
    <property type="molecule type" value="Genomic_DNA"/>
</dbReference>
<dbReference type="PANTHER" id="PTHR18895">
    <property type="entry name" value="HEMK METHYLTRANSFERASE"/>
    <property type="match status" value="1"/>
</dbReference>
<evidence type="ECO:0000256" key="2">
    <source>
        <dbReference type="ARBA" id="ARBA00022691"/>
    </source>
</evidence>
<gene>
    <name evidence="4" type="ORF">SALWKB29_1776</name>
</gene>
<dbReference type="Pfam" id="PF05175">
    <property type="entry name" value="MTS"/>
    <property type="match status" value="1"/>
</dbReference>
<evidence type="ECO:0000313" key="5">
    <source>
        <dbReference type="Proteomes" id="UP000027170"/>
    </source>
</evidence>
<dbReference type="eggNOG" id="COG2890">
    <property type="taxonomic scope" value="Bacteria"/>
</dbReference>
<dbReference type="InterPro" id="IPR029063">
    <property type="entry name" value="SAM-dependent_MTases_sf"/>
</dbReference>
<dbReference type="SUPFAM" id="SSF53335">
    <property type="entry name" value="S-adenosyl-L-methionine-dependent methyltransferases"/>
    <property type="match status" value="1"/>
</dbReference>
<organism evidence="4 5">
    <name type="scientific">Snodgrassella communis</name>
    <dbReference type="NCBI Taxonomy" id="2946699"/>
    <lineage>
        <taxon>Bacteria</taxon>
        <taxon>Pseudomonadati</taxon>
        <taxon>Pseudomonadota</taxon>
        <taxon>Betaproteobacteria</taxon>
        <taxon>Neisseriales</taxon>
        <taxon>Neisseriaceae</taxon>
        <taxon>Snodgrassella</taxon>
    </lineage>
</organism>
<dbReference type="InterPro" id="IPR002052">
    <property type="entry name" value="DNA_methylase_N6_adenine_CS"/>
</dbReference>
<dbReference type="GO" id="GO:0003676">
    <property type="term" value="F:nucleic acid binding"/>
    <property type="evidence" value="ECO:0007669"/>
    <property type="project" value="InterPro"/>
</dbReference>
<dbReference type="GO" id="GO:0032259">
    <property type="term" value="P:methylation"/>
    <property type="evidence" value="ECO:0007669"/>
    <property type="project" value="UniProtKB-KW"/>
</dbReference>
<feature type="domain" description="Methyltransferase small" evidence="3">
    <location>
        <begin position="191"/>
        <end position="306"/>
    </location>
</feature>
<protein>
    <submittedName>
        <fullName evidence="4">Polypeptide chain release factor methylase</fullName>
    </submittedName>
</protein>
<name>A0A066TGP4_9NEIS</name>